<keyword evidence="1" id="KW-1003">Cell membrane</keyword>
<accession>A0ABV8Q479</accession>
<evidence type="ECO:0000313" key="6">
    <source>
        <dbReference type="EMBL" id="MFC4242150.1"/>
    </source>
</evidence>
<evidence type="ECO:0000313" key="7">
    <source>
        <dbReference type="Proteomes" id="UP001595900"/>
    </source>
</evidence>
<name>A0ABV8Q479_9MICO</name>
<reference evidence="7" key="1">
    <citation type="journal article" date="2019" name="Int. J. Syst. Evol. Microbiol.">
        <title>The Global Catalogue of Microorganisms (GCM) 10K type strain sequencing project: providing services to taxonomists for standard genome sequencing and annotation.</title>
        <authorList>
            <consortium name="The Broad Institute Genomics Platform"/>
            <consortium name="The Broad Institute Genome Sequencing Center for Infectious Disease"/>
            <person name="Wu L."/>
            <person name="Ma J."/>
        </authorList>
    </citation>
    <scope>NUCLEOTIDE SEQUENCE [LARGE SCALE GENOMIC DNA]</scope>
    <source>
        <strain evidence="7">CGMCC 1.10363</strain>
    </source>
</reference>
<dbReference type="InterPro" id="IPR006059">
    <property type="entry name" value="SBP"/>
</dbReference>
<evidence type="ECO:0000256" key="2">
    <source>
        <dbReference type="ARBA" id="ARBA00022729"/>
    </source>
</evidence>
<keyword evidence="5" id="KW-0449">Lipoprotein</keyword>
<dbReference type="PANTHER" id="PTHR43649:SF33">
    <property type="entry name" value="POLYGALACTURONAN_RHAMNOGALACTURONAN-BINDING PROTEIN YTCQ"/>
    <property type="match status" value="1"/>
</dbReference>
<dbReference type="EMBL" id="JBHSCN010000002">
    <property type="protein sequence ID" value="MFC4242150.1"/>
    <property type="molecule type" value="Genomic_DNA"/>
</dbReference>
<dbReference type="PANTHER" id="PTHR43649">
    <property type="entry name" value="ARABINOSE-BINDING PROTEIN-RELATED"/>
    <property type="match status" value="1"/>
</dbReference>
<keyword evidence="7" id="KW-1185">Reference proteome</keyword>
<dbReference type="RefSeq" id="WP_390226949.1">
    <property type="nucleotide sequence ID" value="NZ_JBHSCN010000002.1"/>
</dbReference>
<dbReference type="InterPro" id="IPR006311">
    <property type="entry name" value="TAT_signal"/>
</dbReference>
<comment type="caution">
    <text evidence="6">The sequence shown here is derived from an EMBL/GenBank/DDBJ whole genome shotgun (WGS) entry which is preliminary data.</text>
</comment>
<keyword evidence="4" id="KW-0564">Palmitate</keyword>
<dbReference type="InterPro" id="IPR050490">
    <property type="entry name" value="Bact_solute-bd_prot1"/>
</dbReference>
<evidence type="ECO:0000256" key="5">
    <source>
        <dbReference type="ARBA" id="ARBA00023288"/>
    </source>
</evidence>
<gene>
    <name evidence="6" type="ORF">ACFOYW_02090</name>
</gene>
<dbReference type="SUPFAM" id="SSF53850">
    <property type="entry name" value="Periplasmic binding protein-like II"/>
    <property type="match status" value="1"/>
</dbReference>
<evidence type="ECO:0000256" key="1">
    <source>
        <dbReference type="ARBA" id="ARBA00022475"/>
    </source>
</evidence>
<keyword evidence="2" id="KW-0732">Signal</keyword>
<proteinExistence type="predicted"/>
<sequence length="445" mass="47428">MHSTSSGPLGSVFSRSQLDRRSLLKLGLAGAGAAATSSLLAACSTGGSGSTSKNGKATVRMWTWYTEDQNTLPPVIKAFEAKHPNITVQLRTFGTPDQYLPALTAAVSGGNVPEIFAPHVRAITYGKQGISADLKKELGSSFLKQFFPAENQEYSDGDKQYAVGWEAQTFGIFYNPDMFKQAGIDGEPETWDDLIAAAAKINAMGKSAVSFSANPGTSALDFFLPLITQVTDDPTYFLKLDQLEKGYKWTNQPVVQALELNDKIVKAKVFQKGTTGTSGTQAPQLFYTEAAAMLYSGSFSVPTFKTNASPAFQAKYKVMQTPAIKSGARHWTADQAGAGLAVSETSKSKDAALEFLQYLYSNDVYPKLMNSSSSMPATQAAVEQITDPTVKLMAGWLPNGCPHIPFGAGSSAAGDPLTKIFDQTATPQQVAQQMQTAVTNAAGGQ</sequence>
<evidence type="ECO:0000256" key="4">
    <source>
        <dbReference type="ARBA" id="ARBA00023139"/>
    </source>
</evidence>
<organism evidence="6 7">
    <name type="scientific">Gryllotalpicola reticulitermitis</name>
    <dbReference type="NCBI Taxonomy" id="1184153"/>
    <lineage>
        <taxon>Bacteria</taxon>
        <taxon>Bacillati</taxon>
        <taxon>Actinomycetota</taxon>
        <taxon>Actinomycetes</taxon>
        <taxon>Micrococcales</taxon>
        <taxon>Microbacteriaceae</taxon>
        <taxon>Gryllotalpicola</taxon>
    </lineage>
</organism>
<evidence type="ECO:0000256" key="3">
    <source>
        <dbReference type="ARBA" id="ARBA00023136"/>
    </source>
</evidence>
<protein>
    <submittedName>
        <fullName evidence="6">ABC transporter substrate-binding protein</fullName>
    </submittedName>
</protein>
<dbReference type="Pfam" id="PF01547">
    <property type="entry name" value="SBP_bac_1"/>
    <property type="match status" value="1"/>
</dbReference>
<dbReference type="Proteomes" id="UP001595900">
    <property type="component" value="Unassembled WGS sequence"/>
</dbReference>
<dbReference type="Gene3D" id="3.40.190.10">
    <property type="entry name" value="Periplasmic binding protein-like II"/>
    <property type="match status" value="2"/>
</dbReference>
<keyword evidence="3" id="KW-0472">Membrane</keyword>
<dbReference type="PROSITE" id="PS51318">
    <property type="entry name" value="TAT"/>
    <property type="match status" value="1"/>
</dbReference>